<gene>
    <name evidence="2" type="ORF">HMN09_00650100</name>
</gene>
<feature type="compositionally biased region" description="Pro residues" evidence="1">
    <location>
        <begin position="116"/>
        <end position="128"/>
    </location>
</feature>
<feature type="region of interest" description="Disordered" evidence="1">
    <location>
        <begin position="55"/>
        <end position="150"/>
    </location>
</feature>
<dbReference type="OrthoDB" id="3271131at2759"/>
<feature type="compositionally biased region" description="Low complexity" evidence="1">
    <location>
        <begin position="238"/>
        <end position="252"/>
    </location>
</feature>
<accession>A0A8H6T4U9</accession>
<evidence type="ECO:0000313" key="2">
    <source>
        <dbReference type="EMBL" id="KAF7311063.1"/>
    </source>
</evidence>
<feature type="compositionally biased region" description="Pro residues" evidence="1">
    <location>
        <begin position="177"/>
        <end position="189"/>
    </location>
</feature>
<proteinExistence type="predicted"/>
<feature type="compositionally biased region" description="Pro residues" evidence="1">
    <location>
        <begin position="277"/>
        <end position="290"/>
    </location>
</feature>
<evidence type="ECO:0000313" key="3">
    <source>
        <dbReference type="Proteomes" id="UP000613580"/>
    </source>
</evidence>
<keyword evidence="3" id="KW-1185">Reference proteome</keyword>
<feature type="region of interest" description="Disordered" evidence="1">
    <location>
        <begin position="219"/>
        <end position="451"/>
    </location>
</feature>
<comment type="caution">
    <text evidence="2">The sequence shown here is derived from an EMBL/GenBank/DDBJ whole genome shotgun (WGS) entry which is preliminary data.</text>
</comment>
<reference evidence="2" key="1">
    <citation type="submission" date="2020-05" db="EMBL/GenBank/DDBJ databases">
        <title>Mycena genomes resolve the evolution of fungal bioluminescence.</title>
        <authorList>
            <person name="Tsai I.J."/>
        </authorList>
    </citation>
    <scope>NUCLEOTIDE SEQUENCE</scope>
    <source>
        <strain evidence="2">110903Hualien_Pintung</strain>
    </source>
</reference>
<dbReference type="Proteomes" id="UP000613580">
    <property type="component" value="Unassembled WGS sequence"/>
</dbReference>
<feature type="region of interest" description="Disordered" evidence="1">
    <location>
        <begin position="1"/>
        <end position="33"/>
    </location>
</feature>
<feature type="compositionally biased region" description="Pro residues" evidence="1">
    <location>
        <begin position="402"/>
        <end position="421"/>
    </location>
</feature>
<evidence type="ECO:0000256" key="1">
    <source>
        <dbReference type="SAM" id="MobiDB-lite"/>
    </source>
</evidence>
<feature type="compositionally biased region" description="Polar residues" evidence="1">
    <location>
        <begin position="193"/>
        <end position="204"/>
    </location>
</feature>
<feature type="region of interest" description="Disordered" evidence="1">
    <location>
        <begin position="163"/>
        <end position="206"/>
    </location>
</feature>
<feature type="compositionally biased region" description="Low complexity" evidence="1">
    <location>
        <begin position="297"/>
        <end position="311"/>
    </location>
</feature>
<dbReference type="AlphaFoldDB" id="A0A8H6T4U9"/>
<feature type="region of interest" description="Disordered" evidence="1">
    <location>
        <begin position="562"/>
        <end position="581"/>
    </location>
</feature>
<feature type="compositionally biased region" description="Acidic residues" evidence="1">
    <location>
        <begin position="12"/>
        <end position="21"/>
    </location>
</feature>
<feature type="compositionally biased region" description="Polar residues" evidence="1">
    <location>
        <begin position="361"/>
        <end position="379"/>
    </location>
</feature>
<sequence length="643" mass="70058">MSWAFNFRTPDYDSDDSDDDQQQPAPASDDTKLLQDIDLGLREEAVVYRPNPFSIAKQNAACRTNRVQSVPEKAAPSKAPPKKPTGRIVDCFMAQKPAASGKKPSAALEKRNAPPKSIPRPTTLPSPKFPGHDANASLPAQAAPDETTNAHISTLVDAQSVIAAVDASPRPSSRPKTPLPPVQPAPQCPAPLTSANSPQITDASNYPIPRATLVPRRPVLPQTFSSPSKFPESFLQDAPSSLSSPALTSNSTVLDNFMNRPPKPRNLSSRLRQIPRVKPPAIQPTPPSFPHPQLLAPQSQRPPASSPGQQPMLPSVLSHATQSQRPSMWVPGPRTAFQQPVPPSDRSVHATHTPVPPQAIEHSSVTAVSSIASRATSVPSRRFEPPIPASPTYLPNSSPIQTPSPSPPPRIRKAAPPPKAPLRPVKRQRSDDAYNFDPQDPDQQWSTLPSRKAAARPAIQTTKAFRMPLLAPAKFRGGRTTGISASSSKRVITFLPPPMNSAKVVRISHHMTQITRPTNEQPRLLVATLPNGLASVPLHPTPQPTIPLLRTPRHLPVLMHSSPTSMHSPPTSDPITEFPEPSKHIEMPLLSRRYARVKSGMKYRRKAEGMWTLLDLPSCGQVYEDKDNDGQCQENWELPVFVW</sequence>
<name>A0A8H6T4U9_MYCCL</name>
<organism evidence="2 3">
    <name type="scientific">Mycena chlorophos</name>
    <name type="common">Agaric fungus</name>
    <name type="synonym">Agaricus chlorophos</name>
    <dbReference type="NCBI Taxonomy" id="658473"/>
    <lineage>
        <taxon>Eukaryota</taxon>
        <taxon>Fungi</taxon>
        <taxon>Dikarya</taxon>
        <taxon>Basidiomycota</taxon>
        <taxon>Agaricomycotina</taxon>
        <taxon>Agaricomycetes</taxon>
        <taxon>Agaricomycetidae</taxon>
        <taxon>Agaricales</taxon>
        <taxon>Marasmiineae</taxon>
        <taxon>Mycenaceae</taxon>
        <taxon>Mycena</taxon>
    </lineage>
</organism>
<dbReference type="EMBL" id="JACAZE010000007">
    <property type="protein sequence ID" value="KAF7311063.1"/>
    <property type="molecule type" value="Genomic_DNA"/>
</dbReference>
<protein>
    <submittedName>
        <fullName evidence="2">Uncharacterized protein</fullName>
    </submittedName>
</protein>
<feature type="compositionally biased region" description="Low complexity" evidence="1">
    <location>
        <begin position="94"/>
        <end position="107"/>
    </location>
</feature>